<accession>J9GJF7</accession>
<reference evidence="1" key="1">
    <citation type="journal article" date="2012" name="PLoS ONE">
        <title>Gene sets for utilization of primary and secondary nutrition supplies in the distal gut of endangered iberian lynx.</title>
        <authorList>
            <person name="Alcaide M."/>
            <person name="Messina E."/>
            <person name="Richter M."/>
            <person name="Bargiela R."/>
            <person name="Peplies J."/>
            <person name="Huws S.A."/>
            <person name="Newbold C.J."/>
            <person name="Golyshin P.N."/>
            <person name="Simon M.A."/>
            <person name="Lopez G."/>
            <person name="Yakimov M.M."/>
            <person name="Ferrer M."/>
        </authorList>
    </citation>
    <scope>NUCLEOTIDE SEQUENCE</scope>
</reference>
<dbReference type="AlphaFoldDB" id="J9GJF7"/>
<name>J9GJF7_9ZZZZ</name>
<protein>
    <submittedName>
        <fullName evidence="1">Uncharacterized protein</fullName>
    </submittedName>
</protein>
<evidence type="ECO:0000313" key="1">
    <source>
        <dbReference type="EMBL" id="EJX07379.1"/>
    </source>
</evidence>
<gene>
    <name evidence="1" type="ORF">EVA_04509</name>
</gene>
<proteinExistence type="predicted"/>
<feature type="non-terminal residue" evidence="1">
    <location>
        <position position="1"/>
    </location>
</feature>
<organism evidence="1">
    <name type="scientific">gut metagenome</name>
    <dbReference type="NCBI Taxonomy" id="749906"/>
    <lineage>
        <taxon>unclassified sequences</taxon>
        <taxon>metagenomes</taxon>
        <taxon>organismal metagenomes</taxon>
    </lineage>
</organism>
<sequence>VDGVKQDKIPLGVDSESFDMEVDFFVPIVKRSTAM</sequence>
<comment type="caution">
    <text evidence="1">The sequence shown here is derived from an EMBL/GenBank/DDBJ whole genome shotgun (WGS) entry which is preliminary data.</text>
</comment>
<dbReference type="EMBL" id="AMCI01000892">
    <property type="protein sequence ID" value="EJX07379.1"/>
    <property type="molecule type" value="Genomic_DNA"/>
</dbReference>